<dbReference type="PANTHER" id="PTHR35342:SF5">
    <property type="entry name" value="TRICARBOXYLIC TRANSPORT PROTEIN"/>
    <property type="match status" value="1"/>
</dbReference>
<feature type="transmembrane region" description="Helical" evidence="1">
    <location>
        <begin position="12"/>
        <end position="33"/>
    </location>
</feature>
<evidence type="ECO:0000259" key="2">
    <source>
        <dbReference type="Pfam" id="PF01970"/>
    </source>
</evidence>
<organism evidence="3 4">
    <name type="scientific">Chelativorans salis</name>
    <dbReference type="NCBI Taxonomy" id="2978478"/>
    <lineage>
        <taxon>Bacteria</taxon>
        <taxon>Pseudomonadati</taxon>
        <taxon>Pseudomonadota</taxon>
        <taxon>Alphaproteobacteria</taxon>
        <taxon>Hyphomicrobiales</taxon>
        <taxon>Phyllobacteriaceae</taxon>
        <taxon>Chelativorans</taxon>
    </lineage>
</organism>
<feature type="transmembrane region" description="Helical" evidence="1">
    <location>
        <begin position="469"/>
        <end position="492"/>
    </location>
</feature>
<feature type="transmembrane region" description="Helical" evidence="1">
    <location>
        <begin position="321"/>
        <end position="342"/>
    </location>
</feature>
<feature type="transmembrane region" description="Helical" evidence="1">
    <location>
        <begin position="200"/>
        <end position="223"/>
    </location>
</feature>
<dbReference type="Pfam" id="PF01970">
    <property type="entry name" value="TctA"/>
    <property type="match status" value="1"/>
</dbReference>
<feature type="transmembrane region" description="Helical" evidence="1">
    <location>
        <begin position="362"/>
        <end position="382"/>
    </location>
</feature>
<feature type="transmembrane region" description="Helical" evidence="1">
    <location>
        <begin position="169"/>
        <end position="188"/>
    </location>
</feature>
<reference evidence="3 4" key="1">
    <citation type="submission" date="2022-09" db="EMBL/GenBank/DDBJ databases">
        <title>Chelativorans salina sp. nov., a novel slightly halophilic bacterium isolated from a saline lake sediment enrichment.</title>
        <authorList>
            <person name="Gao L."/>
            <person name="Fang B.-Z."/>
            <person name="Li W.-J."/>
        </authorList>
    </citation>
    <scope>NUCLEOTIDE SEQUENCE [LARGE SCALE GENOMIC DNA]</scope>
    <source>
        <strain evidence="3 4">EGI FJ00035</strain>
    </source>
</reference>
<feature type="transmembrane region" description="Helical" evidence="1">
    <location>
        <begin position="414"/>
        <end position="432"/>
    </location>
</feature>
<name>A0ABT2LQ41_9HYPH</name>
<dbReference type="PANTHER" id="PTHR35342">
    <property type="entry name" value="TRICARBOXYLIC TRANSPORT PROTEIN"/>
    <property type="match status" value="1"/>
</dbReference>
<evidence type="ECO:0000313" key="3">
    <source>
        <dbReference type="EMBL" id="MCT7376670.1"/>
    </source>
</evidence>
<proteinExistence type="predicted"/>
<feature type="transmembrane region" description="Helical" evidence="1">
    <location>
        <begin position="264"/>
        <end position="286"/>
    </location>
</feature>
<dbReference type="InterPro" id="IPR002823">
    <property type="entry name" value="DUF112_TM"/>
</dbReference>
<sequence>MMLSGWENYGTLLIASFTHLWIIIPAVVLGILVGAIPGFSAQNTLLILLPLTLVMDIDTSMAFMVSVYCASHMGAGIPAILINMPGTGGHAATCLDGFAMTKQGRSQEALAISAFASVVGGLFTTILAIAFLPFLSRMGLYLHSVDMVVIMVFGLCLIAMIATDDLVKGLIAGFFGLLMGVVGTDFIYGTPRATFGFIELYEGVPLVPALIGLLAISEALVMFERESVALSSEEARQKVSGWTGTFEGIHQCIRQWWILAWTSFIGLLIGIVPGAGASIASFVAYAQARLFSSDPQSFGRGSPAGLIAAESSNNGVTSGTLVPLLAIGVPGGTTAAVMAVVLQYNGVLLGPRLFTDRPETAYGIFFSMLAAYIVMVFLVLPLARYVGTIVLVPTRVLVPLILSLTVVASLANRGYVFDIYVALVFGVIGYICRRTGYNVIAVLIGVLLGPLFEQYLLRSLRLGQGDLQILFSSSIGNTLWGLLVLSLALQWWKGRRMRRALRNGPAAKETINPY</sequence>
<comment type="caution">
    <text evidence="3">The sequence shown here is derived from an EMBL/GenBank/DDBJ whole genome shotgun (WGS) entry which is preliminary data.</text>
</comment>
<accession>A0ABT2LQ41</accession>
<gene>
    <name evidence="3" type="ORF">N5A92_16690</name>
</gene>
<feature type="transmembrane region" description="Helical" evidence="1">
    <location>
        <begin position="144"/>
        <end position="163"/>
    </location>
</feature>
<keyword evidence="1" id="KW-0812">Transmembrane</keyword>
<protein>
    <submittedName>
        <fullName evidence="3">Tripartite tricarboxylate transporter permease</fullName>
    </submittedName>
</protein>
<keyword evidence="1" id="KW-1133">Transmembrane helix</keyword>
<feature type="transmembrane region" description="Helical" evidence="1">
    <location>
        <begin position="110"/>
        <end position="132"/>
    </location>
</feature>
<dbReference type="Proteomes" id="UP001320831">
    <property type="component" value="Unassembled WGS sequence"/>
</dbReference>
<keyword evidence="1" id="KW-0472">Membrane</keyword>
<evidence type="ECO:0000256" key="1">
    <source>
        <dbReference type="SAM" id="Phobius"/>
    </source>
</evidence>
<dbReference type="EMBL" id="JAOCZP010000005">
    <property type="protein sequence ID" value="MCT7376670.1"/>
    <property type="molecule type" value="Genomic_DNA"/>
</dbReference>
<feature type="domain" description="DUF112" evidence="2">
    <location>
        <begin position="21"/>
        <end position="443"/>
    </location>
</feature>
<feature type="transmembrane region" description="Helical" evidence="1">
    <location>
        <begin position="389"/>
        <end position="408"/>
    </location>
</feature>
<keyword evidence="4" id="KW-1185">Reference proteome</keyword>
<evidence type="ECO:0000313" key="4">
    <source>
        <dbReference type="Proteomes" id="UP001320831"/>
    </source>
</evidence>
<feature type="transmembrane region" description="Helical" evidence="1">
    <location>
        <begin position="439"/>
        <end position="457"/>
    </location>
</feature>